<comment type="caution">
    <text evidence="1">The sequence shown here is derived from an EMBL/GenBank/DDBJ whole genome shotgun (WGS) entry which is preliminary data.</text>
</comment>
<dbReference type="Proteomes" id="UP001162483">
    <property type="component" value="Unassembled WGS sequence"/>
</dbReference>
<proteinExistence type="predicted"/>
<reference evidence="1" key="1">
    <citation type="submission" date="2023-05" db="EMBL/GenBank/DDBJ databases">
        <authorList>
            <person name="Stuckert A."/>
        </authorList>
    </citation>
    <scope>NUCLEOTIDE SEQUENCE</scope>
</reference>
<name>A0ABN9HBA3_9NEOB</name>
<evidence type="ECO:0000313" key="2">
    <source>
        <dbReference type="Proteomes" id="UP001162483"/>
    </source>
</evidence>
<dbReference type="EMBL" id="CATNWA010020586">
    <property type="protein sequence ID" value="CAI9619078.1"/>
    <property type="molecule type" value="Genomic_DNA"/>
</dbReference>
<accession>A0ABN9HBA3</accession>
<keyword evidence="2" id="KW-1185">Reference proteome</keyword>
<protein>
    <submittedName>
        <fullName evidence="1">Uncharacterized protein</fullName>
    </submittedName>
</protein>
<feature type="non-terminal residue" evidence="1">
    <location>
        <position position="39"/>
    </location>
</feature>
<organism evidence="1 2">
    <name type="scientific">Staurois parvus</name>
    <dbReference type="NCBI Taxonomy" id="386267"/>
    <lineage>
        <taxon>Eukaryota</taxon>
        <taxon>Metazoa</taxon>
        <taxon>Chordata</taxon>
        <taxon>Craniata</taxon>
        <taxon>Vertebrata</taxon>
        <taxon>Euteleostomi</taxon>
        <taxon>Amphibia</taxon>
        <taxon>Batrachia</taxon>
        <taxon>Anura</taxon>
        <taxon>Neobatrachia</taxon>
        <taxon>Ranoidea</taxon>
        <taxon>Ranidae</taxon>
        <taxon>Staurois</taxon>
    </lineage>
</organism>
<sequence>MLADPGWEGHLLTLTLSDVASGKNTVPLYYWHWLYDRAI</sequence>
<gene>
    <name evidence="1" type="ORF">SPARVUS_LOCUS15781503</name>
</gene>
<evidence type="ECO:0000313" key="1">
    <source>
        <dbReference type="EMBL" id="CAI9619078.1"/>
    </source>
</evidence>